<evidence type="ECO:0000256" key="2">
    <source>
        <dbReference type="ARBA" id="ARBA00022737"/>
    </source>
</evidence>
<dbReference type="PANTHER" id="PTHR48051:SF1">
    <property type="entry name" value="RAS SUPPRESSOR PROTEIN 1"/>
    <property type="match status" value="1"/>
</dbReference>
<dbReference type="EMBL" id="LVVM01004108">
    <property type="protein sequence ID" value="OJA13541.1"/>
    <property type="molecule type" value="Genomic_DNA"/>
</dbReference>
<reference evidence="4 5" key="1">
    <citation type="submission" date="2016-03" db="EMBL/GenBank/DDBJ databases">
        <title>Comparative genomics of the ectomycorrhizal sister species Rhizopogon vinicolor and Rhizopogon vesiculosus (Basidiomycota: Boletales) reveals a divergence of the mating type B locus.</title>
        <authorList>
            <person name="Mujic A.B."/>
            <person name="Kuo A."/>
            <person name="Tritt A."/>
            <person name="Lipzen A."/>
            <person name="Chen C."/>
            <person name="Johnson J."/>
            <person name="Sharma A."/>
            <person name="Barry K."/>
            <person name="Grigoriev I.V."/>
            <person name="Spatafora J.W."/>
        </authorList>
    </citation>
    <scope>NUCLEOTIDE SEQUENCE [LARGE SCALE GENOMIC DNA]</scope>
    <source>
        <strain evidence="4 5">AM-OR11-056</strain>
    </source>
</reference>
<dbReference type="SMART" id="SM00369">
    <property type="entry name" value="LRR_TYP"/>
    <property type="match status" value="2"/>
</dbReference>
<dbReference type="STRING" id="180088.A0A1J8PXK5"/>
<dbReference type="OrthoDB" id="660555at2759"/>
<dbReference type="InterPro" id="IPR032675">
    <property type="entry name" value="LRR_dom_sf"/>
</dbReference>
<dbReference type="GO" id="GO:0005737">
    <property type="term" value="C:cytoplasm"/>
    <property type="evidence" value="ECO:0007669"/>
    <property type="project" value="TreeGrafter"/>
</dbReference>
<accession>A0A1J8PXK5</accession>
<protein>
    <submittedName>
        <fullName evidence="4">Uncharacterized protein</fullName>
    </submittedName>
</protein>
<dbReference type="InterPro" id="IPR001611">
    <property type="entry name" value="Leu-rich_rpt"/>
</dbReference>
<evidence type="ECO:0000313" key="4">
    <source>
        <dbReference type="EMBL" id="OJA13541.1"/>
    </source>
</evidence>
<evidence type="ECO:0000256" key="1">
    <source>
        <dbReference type="ARBA" id="ARBA00022614"/>
    </source>
</evidence>
<gene>
    <name evidence="4" type="ORF">AZE42_07329</name>
</gene>
<organism evidence="4 5">
    <name type="scientific">Rhizopogon vesiculosus</name>
    <dbReference type="NCBI Taxonomy" id="180088"/>
    <lineage>
        <taxon>Eukaryota</taxon>
        <taxon>Fungi</taxon>
        <taxon>Dikarya</taxon>
        <taxon>Basidiomycota</taxon>
        <taxon>Agaricomycotina</taxon>
        <taxon>Agaricomycetes</taxon>
        <taxon>Agaricomycetidae</taxon>
        <taxon>Boletales</taxon>
        <taxon>Suillineae</taxon>
        <taxon>Rhizopogonaceae</taxon>
        <taxon>Rhizopogon</taxon>
    </lineage>
</organism>
<dbReference type="PROSITE" id="PS51450">
    <property type="entry name" value="LRR"/>
    <property type="match status" value="2"/>
</dbReference>
<dbReference type="Proteomes" id="UP000183567">
    <property type="component" value="Unassembled WGS sequence"/>
</dbReference>
<keyword evidence="2" id="KW-0677">Repeat</keyword>
<keyword evidence="5" id="KW-1185">Reference proteome</keyword>
<dbReference type="Gene3D" id="3.80.10.10">
    <property type="entry name" value="Ribonuclease Inhibitor"/>
    <property type="match status" value="1"/>
</dbReference>
<comment type="caution">
    <text evidence="4">The sequence shown here is derived from an EMBL/GenBank/DDBJ whole genome shotgun (WGS) entry which is preliminary data.</text>
</comment>
<dbReference type="InterPro" id="IPR003591">
    <property type="entry name" value="Leu-rich_rpt_typical-subtyp"/>
</dbReference>
<name>A0A1J8PXK5_9AGAM</name>
<dbReference type="AlphaFoldDB" id="A0A1J8PXK5"/>
<feature type="region of interest" description="Disordered" evidence="3">
    <location>
        <begin position="1"/>
        <end position="86"/>
    </location>
</feature>
<feature type="compositionally biased region" description="Low complexity" evidence="3">
    <location>
        <begin position="9"/>
        <end position="23"/>
    </location>
</feature>
<keyword evidence="1" id="KW-0433">Leucine-rich repeat</keyword>
<evidence type="ECO:0000256" key="3">
    <source>
        <dbReference type="SAM" id="MobiDB-lite"/>
    </source>
</evidence>
<dbReference type="SUPFAM" id="SSF52075">
    <property type="entry name" value="Outer arm dynein light chain 1"/>
    <property type="match status" value="1"/>
</dbReference>
<dbReference type="PANTHER" id="PTHR48051">
    <property type="match status" value="1"/>
</dbReference>
<proteinExistence type="predicted"/>
<dbReference type="InterPro" id="IPR050216">
    <property type="entry name" value="LRR_domain-containing"/>
</dbReference>
<evidence type="ECO:0000313" key="5">
    <source>
        <dbReference type="Proteomes" id="UP000183567"/>
    </source>
</evidence>
<dbReference type="Pfam" id="PF13855">
    <property type="entry name" value="LRR_8"/>
    <property type="match status" value="1"/>
</dbReference>
<sequence>MTDHEMDSESSSSSRDPSPSSSPAFEPVDSSPLSSPQHEPYMLDSSPPTRLDFAHPFAASAKANKRPPQREKKIATPPTTPPSLVSVQASGLYRGIGYSRSLGEDEYLYGDTSSLFSPESPAHRAARYIDREERLWEEAVRKPFDTGNGHIDLRCHISRLMVLSHLTRLSLRHVSNQQLKTIPPSITDLADFFNTTQLSEQSLFPGPRNLSRVNTEPDFQSRARSFERTKSIIDSGKERHMLQLYLFGNSISFLPPELFTLRNLTVLSLRGNLLTYIPPEICRLINLKELNISQNRLSYLPSEMRDMTLSVLMLYPNPFLQEPSFSRGPSASRDILSQRRSITRIYSQRKEAEANSSRTTTISPLTIFLSPVPPLTEICLRKLLCPLQGPSPETVLSEYYGIPLPDVWDVPENLHDLLADNVPGLFKSGVRFEPRMRGRRPSQGMGMCANPDHVGSFFVRHAAERFTWERRIAGVDVGGTVPLRWRGCMQSCLGFLDEHVREANKIEVPSMDVSDEMNVDLDLDEGEAVQTVDLGGGLSMDDFDN</sequence>